<keyword evidence="2 6" id="KW-0418">Kinase</keyword>
<dbReference type="PROSITE" id="PS00584">
    <property type="entry name" value="PFKB_KINASES_2"/>
    <property type="match status" value="1"/>
</dbReference>
<evidence type="ECO:0000313" key="5">
    <source>
        <dbReference type="EMBL" id="KAB2801756.1"/>
    </source>
</evidence>
<dbReference type="PANTHER" id="PTHR10584:SF157">
    <property type="entry name" value="SULFOFRUCTOSE KINASE"/>
    <property type="match status" value="1"/>
</dbReference>
<evidence type="ECO:0000256" key="1">
    <source>
        <dbReference type="ARBA" id="ARBA00022679"/>
    </source>
</evidence>
<reference evidence="6" key="2">
    <citation type="submission" date="2020-09" db="EMBL/GenBank/DDBJ databases">
        <authorList>
            <person name="Dalcin Martins P."/>
        </authorList>
    </citation>
    <scope>NUCLEOTIDE SEQUENCE</scope>
    <source>
        <strain evidence="6">MAG47</strain>
    </source>
</reference>
<feature type="domain" description="Carbohydrate kinase PfkB" evidence="3">
    <location>
        <begin position="4"/>
        <end position="289"/>
    </location>
</feature>
<evidence type="ECO:0000313" key="4">
    <source>
        <dbReference type="EMBL" id="KAB2773614.1"/>
    </source>
</evidence>
<evidence type="ECO:0000313" key="7">
    <source>
        <dbReference type="Proteomes" id="UP000441102"/>
    </source>
</evidence>
<protein>
    <submittedName>
        <fullName evidence="6">Sugar kinase</fullName>
    </submittedName>
</protein>
<dbReference type="InterPro" id="IPR011611">
    <property type="entry name" value="PfkB_dom"/>
</dbReference>
<dbReference type="OMA" id="CSGMPPE"/>
<name>A0A011UM70_BRUAN</name>
<dbReference type="Proteomes" id="UP000642265">
    <property type="component" value="Unassembled WGS sequence"/>
</dbReference>
<dbReference type="RefSeq" id="WP_010658181.1">
    <property type="nucleotide sequence ID" value="NZ_CP008820.1"/>
</dbReference>
<dbReference type="Proteomes" id="UP000441102">
    <property type="component" value="Unassembled WGS sequence"/>
</dbReference>
<dbReference type="InterPro" id="IPR029056">
    <property type="entry name" value="Ribokinase-like"/>
</dbReference>
<proteinExistence type="predicted"/>
<reference evidence="7 8" key="1">
    <citation type="submission" date="2019-09" db="EMBL/GenBank/DDBJ databases">
        <title>Taxonomic organization of the family Brucellaceae based on a phylogenomic approach.</title>
        <authorList>
            <person name="Leclercq S."/>
            <person name="Cloeckaert A."/>
            <person name="Zygmunt M.S."/>
        </authorList>
    </citation>
    <scope>NUCLEOTIDE SEQUENCE [LARGE SCALE GENOMIC DNA]</scope>
    <source>
        <strain evidence="5 7">CCUG 34461</strain>
        <strain evidence="4 8">LMG 3313</strain>
    </source>
</reference>
<evidence type="ECO:0000256" key="2">
    <source>
        <dbReference type="ARBA" id="ARBA00022777"/>
    </source>
</evidence>
<keyword evidence="1" id="KW-0808">Transferase</keyword>
<gene>
    <name evidence="4" type="ORF">F9L04_01945</name>
    <name evidence="5" type="ORF">F9L06_08800</name>
    <name evidence="6" type="ORF">IH622_11005</name>
</gene>
<sequence length="306" mass="31911">MTSKILCVGALTMDTIFRLDTLPEQAGKYLPREAVEIAAGMASSAAAAIARLGGDVALWASAGTDPVGDRAVAELEAEGIDCSYIRRLEGARTAFSSILVDANGERIIVPFYDRKLASPSDLVPPIVAGAYAAVMTDVRWPWAAETALRAARDAGIPAILDADTAPVELLETLLPLATHIVASEPAAISVTGTTDLHECVRILSNRYDVFTSVTAGADGCYWTEGAGKPVSHVAGFKVNAVDTLAAGDVFHGAFAHGLVEGKPMTDIIRFANASAAIKCARFGGRAGSPSKTEVLSFIETGVVPVR</sequence>
<evidence type="ECO:0000259" key="3">
    <source>
        <dbReference type="Pfam" id="PF00294"/>
    </source>
</evidence>
<dbReference type="Gene3D" id="3.40.1190.20">
    <property type="match status" value="1"/>
</dbReference>
<dbReference type="EMBL" id="WBWX01000002">
    <property type="protein sequence ID" value="KAB2801756.1"/>
    <property type="molecule type" value="Genomic_DNA"/>
</dbReference>
<dbReference type="Pfam" id="PF00294">
    <property type="entry name" value="PfkB"/>
    <property type="match status" value="1"/>
</dbReference>
<evidence type="ECO:0000313" key="6">
    <source>
        <dbReference type="EMBL" id="MBE0561318.1"/>
    </source>
</evidence>
<dbReference type="PANTHER" id="PTHR10584">
    <property type="entry name" value="SUGAR KINASE"/>
    <property type="match status" value="1"/>
</dbReference>
<dbReference type="InterPro" id="IPR002173">
    <property type="entry name" value="Carboh/pur_kinase_PfkB_CS"/>
</dbReference>
<dbReference type="AlphaFoldDB" id="A0A011UM70"/>
<evidence type="ECO:0000313" key="9">
    <source>
        <dbReference type="Proteomes" id="UP000642265"/>
    </source>
</evidence>
<evidence type="ECO:0000313" key="8">
    <source>
        <dbReference type="Proteomes" id="UP000481876"/>
    </source>
</evidence>
<reference evidence="6" key="3">
    <citation type="submission" date="2020-10" db="EMBL/GenBank/DDBJ databases">
        <title>Enrichment of novel Verrucomicrobia, Bacteroidetes and Krumholzibacteria in an oxygen-limited, methane- and iron-fed bioreactor inoculated with Bothnian Sea sediments.</title>
        <authorList>
            <person name="Martins P.D."/>
            <person name="de Jong A."/>
            <person name="Lenstra W.K."/>
            <person name="van Helmond N.A.G.M."/>
            <person name="Slomp C.P."/>
            <person name="Jetten M.S.M."/>
            <person name="Welte C.U."/>
            <person name="Rasigraf O."/>
        </authorList>
    </citation>
    <scope>NUCLEOTIDE SEQUENCE</scope>
    <source>
        <strain evidence="6">MAG47</strain>
    </source>
</reference>
<comment type="caution">
    <text evidence="6">The sequence shown here is derived from an EMBL/GenBank/DDBJ whole genome shotgun (WGS) entry which is preliminary data.</text>
</comment>
<dbReference type="SUPFAM" id="SSF53613">
    <property type="entry name" value="Ribokinase-like"/>
    <property type="match status" value="1"/>
</dbReference>
<dbReference type="Proteomes" id="UP000481876">
    <property type="component" value="Unassembled WGS sequence"/>
</dbReference>
<dbReference type="EMBL" id="WBWS01000001">
    <property type="protein sequence ID" value="KAB2773614.1"/>
    <property type="molecule type" value="Genomic_DNA"/>
</dbReference>
<dbReference type="GO" id="GO:0005829">
    <property type="term" value="C:cytosol"/>
    <property type="evidence" value="ECO:0007669"/>
    <property type="project" value="TreeGrafter"/>
</dbReference>
<dbReference type="EMBL" id="JACZKO010000033">
    <property type="protein sequence ID" value="MBE0561318.1"/>
    <property type="molecule type" value="Genomic_DNA"/>
</dbReference>
<organism evidence="6 9">
    <name type="scientific">Brucella anthropi</name>
    <name type="common">Ochrobactrum anthropi</name>
    <dbReference type="NCBI Taxonomy" id="529"/>
    <lineage>
        <taxon>Bacteria</taxon>
        <taxon>Pseudomonadati</taxon>
        <taxon>Pseudomonadota</taxon>
        <taxon>Alphaproteobacteria</taxon>
        <taxon>Hyphomicrobiales</taxon>
        <taxon>Brucellaceae</taxon>
        <taxon>Brucella/Ochrobactrum group</taxon>
        <taxon>Brucella</taxon>
    </lineage>
</organism>
<dbReference type="KEGG" id="oah:DR92_2582"/>
<accession>A0A011UM70</accession>
<dbReference type="GO" id="GO:0016301">
    <property type="term" value="F:kinase activity"/>
    <property type="evidence" value="ECO:0007669"/>
    <property type="project" value="UniProtKB-KW"/>
</dbReference>